<dbReference type="PANTHER" id="PTHR33495:SF2">
    <property type="entry name" value="ANTI-SIGMA FACTOR ANTAGONIST TM_1081-RELATED"/>
    <property type="match status" value="1"/>
</dbReference>
<name>A0A229UW62_9BACL</name>
<comment type="similarity">
    <text evidence="1 2">Belongs to the anti-sigma-factor antagonist family.</text>
</comment>
<feature type="domain" description="STAS" evidence="3">
    <location>
        <begin position="19"/>
        <end position="114"/>
    </location>
</feature>
<organism evidence="4 5">
    <name type="scientific">Paenibacillus rigui</name>
    <dbReference type="NCBI Taxonomy" id="554312"/>
    <lineage>
        <taxon>Bacteria</taxon>
        <taxon>Bacillati</taxon>
        <taxon>Bacillota</taxon>
        <taxon>Bacilli</taxon>
        <taxon>Bacillales</taxon>
        <taxon>Paenibacillaceae</taxon>
        <taxon>Paenibacillus</taxon>
    </lineage>
</organism>
<dbReference type="InterPro" id="IPR036513">
    <property type="entry name" value="STAS_dom_sf"/>
</dbReference>
<evidence type="ECO:0000259" key="3">
    <source>
        <dbReference type="PROSITE" id="PS50801"/>
    </source>
</evidence>
<dbReference type="AlphaFoldDB" id="A0A229UW62"/>
<dbReference type="Pfam" id="PF01740">
    <property type="entry name" value="STAS"/>
    <property type="match status" value="1"/>
</dbReference>
<evidence type="ECO:0000313" key="5">
    <source>
        <dbReference type="Proteomes" id="UP000215509"/>
    </source>
</evidence>
<dbReference type="SUPFAM" id="SSF52091">
    <property type="entry name" value="SpoIIaa-like"/>
    <property type="match status" value="1"/>
</dbReference>
<dbReference type="InterPro" id="IPR002645">
    <property type="entry name" value="STAS_dom"/>
</dbReference>
<proteinExistence type="inferred from homology"/>
<accession>A0A229UW62</accession>
<sequence>MNRQHSFEIEKVTESDRNLLILKGELDLSKAAELRAAADPFVAETERRLVLNLKELGYIDSTGIGVILSLLKARHVLKAPMAVEDIPPKIQRLFDMTGLTPFIQETSINVNQKG</sequence>
<dbReference type="CDD" id="cd07043">
    <property type="entry name" value="STAS_anti-anti-sigma_factors"/>
    <property type="match status" value="1"/>
</dbReference>
<dbReference type="GO" id="GO:0043856">
    <property type="term" value="F:anti-sigma factor antagonist activity"/>
    <property type="evidence" value="ECO:0007669"/>
    <property type="project" value="InterPro"/>
</dbReference>
<evidence type="ECO:0000256" key="1">
    <source>
        <dbReference type="ARBA" id="ARBA00009013"/>
    </source>
</evidence>
<dbReference type="OrthoDB" id="9793697at2"/>
<dbReference type="Proteomes" id="UP000215509">
    <property type="component" value="Unassembled WGS sequence"/>
</dbReference>
<dbReference type="InterPro" id="IPR003658">
    <property type="entry name" value="Anti-sigma_ant"/>
</dbReference>
<gene>
    <name evidence="4" type="ORF">CF651_04510</name>
</gene>
<dbReference type="EMBL" id="NMQW01000004">
    <property type="protein sequence ID" value="OXM87610.1"/>
    <property type="molecule type" value="Genomic_DNA"/>
</dbReference>
<evidence type="ECO:0000256" key="2">
    <source>
        <dbReference type="RuleBase" id="RU003749"/>
    </source>
</evidence>
<reference evidence="4 5" key="1">
    <citation type="submission" date="2017-07" db="EMBL/GenBank/DDBJ databases">
        <title>Genome sequencing and assembly of Paenibacillus rigui.</title>
        <authorList>
            <person name="Mayilraj S."/>
        </authorList>
    </citation>
    <scope>NUCLEOTIDE SEQUENCE [LARGE SCALE GENOMIC DNA]</scope>
    <source>
        <strain evidence="4 5">JCM 16352</strain>
    </source>
</reference>
<keyword evidence="5" id="KW-1185">Reference proteome</keyword>
<dbReference type="PROSITE" id="PS50801">
    <property type="entry name" value="STAS"/>
    <property type="match status" value="1"/>
</dbReference>
<dbReference type="NCBIfam" id="TIGR00377">
    <property type="entry name" value="ant_ant_sig"/>
    <property type="match status" value="1"/>
</dbReference>
<dbReference type="PANTHER" id="PTHR33495">
    <property type="entry name" value="ANTI-SIGMA FACTOR ANTAGONIST TM_1081-RELATED-RELATED"/>
    <property type="match status" value="1"/>
</dbReference>
<protein>
    <recommendedName>
        <fullName evidence="2">Anti-sigma factor antagonist</fullName>
    </recommendedName>
</protein>
<dbReference type="Gene3D" id="3.30.750.24">
    <property type="entry name" value="STAS domain"/>
    <property type="match status" value="1"/>
</dbReference>
<evidence type="ECO:0000313" key="4">
    <source>
        <dbReference type="EMBL" id="OXM87610.1"/>
    </source>
</evidence>
<comment type="caution">
    <text evidence="4">The sequence shown here is derived from an EMBL/GenBank/DDBJ whole genome shotgun (WGS) entry which is preliminary data.</text>
</comment>